<keyword evidence="2" id="KW-1185">Reference proteome</keyword>
<dbReference type="Proteomes" id="UP000801492">
    <property type="component" value="Unassembled WGS sequence"/>
</dbReference>
<proteinExistence type="predicted"/>
<name>A0A8K0CY77_IGNLU</name>
<comment type="caution">
    <text evidence="1">The sequence shown here is derived from an EMBL/GenBank/DDBJ whole genome shotgun (WGS) entry which is preliminary data.</text>
</comment>
<sequence>MHHQVCNHAVKNYGKALYKTKSDTSVSVSGRKFLTVKNIKALQDIAMKVWYINAHGLVGDLKADLLNGPNHKQLYQGCDTTTELAGGQEPGGKSLAANNKKQKLQDSPLAFTERCVDQPSQSLEPDYDPKSVKPLMSEAQYNLEKQKILQNVQVTRGEVAEIELHTRVRWDNPKYLMEGRGRLKYAKEELNENRVLW</sequence>
<evidence type="ECO:0000313" key="1">
    <source>
        <dbReference type="EMBL" id="KAF2892567.1"/>
    </source>
</evidence>
<accession>A0A8K0CY77</accession>
<dbReference type="EMBL" id="VTPC01008673">
    <property type="protein sequence ID" value="KAF2892567.1"/>
    <property type="molecule type" value="Genomic_DNA"/>
</dbReference>
<reference evidence="1" key="1">
    <citation type="submission" date="2019-08" db="EMBL/GenBank/DDBJ databases">
        <title>The genome of the North American firefly Photinus pyralis.</title>
        <authorList>
            <consortium name="Photinus pyralis genome working group"/>
            <person name="Fallon T.R."/>
            <person name="Sander Lower S.E."/>
            <person name="Weng J.-K."/>
        </authorList>
    </citation>
    <scope>NUCLEOTIDE SEQUENCE</scope>
    <source>
        <strain evidence="1">TRF0915ILg1</strain>
        <tissue evidence="1">Whole body</tissue>
    </source>
</reference>
<organism evidence="1 2">
    <name type="scientific">Ignelater luminosus</name>
    <name type="common">Cucubano</name>
    <name type="synonym">Pyrophorus luminosus</name>
    <dbReference type="NCBI Taxonomy" id="2038154"/>
    <lineage>
        <taxon>Eukaryota</taxon>
        <taxon>Metazoa</taxon>
        <taxon>Ecdysozoa</taxon>
        <taxon>Arthropoda</taxon>
        <taxon>Hexapoda</taxon>
        <taxon>Insecta</taxon>
        <taxon>Pterygota</taxon>
        <taxon>Neoptera</taxon>
        <taxon>Endopterygota</taxon>
        <taxon>Coleoptera</taxon>
        <taxon>Polyphaga</taxon>
        <taxon>Elateriformia</taxon>
        <taxon>Elateroidea</taxon>
        <taxon>Elateridae</taxon>
        <taxon>Agrypninae</taxon>
        <taxon>Pyrophorini</taxon>
        <taxon>Ignelater</taxon>
    </lineage>
</organism>
<gene>
    <name evidence="1" type="ORF">ILUMI_13608</name>
</gene>
<dbReference type="AlphaFoldDB" id="A0A8K0CY77"/>
<protein>
    <submittedName>
        <fullName evidence="1">Uncharacterized protein</fullName>
    </submittedName>
</protein>
<evidence type="ECO:0000313" key="2">
    <source>
        <dbReference type="Proteomes" id="UP000801492"/>
    </source>
</evidence>
<dbReference type="OrthoDB" id="421276at2759"/>